<dbReference type="InterPro" id="IPR044791">
    <property type="entry name" value="Beta-glucanase/XTH"/>
</dbReference>
<dbReference type="CDD" id="cd02176">
    <property type="entry name" value="GH16_XET"/>
    <property type="match status" value="1"/>
</dbReference>
<comment type="subcellular location">
    <subcellularLocation>
        <location evidence="7">Secreted</location>
        <location evidence="7">Cell wall</location>
    </subcellularLocation>
    <subcellularLocation>
        <location evidence="7">Secreted</location>
        <location evidence="7">Extracellular space</location>
        <location evidence="7">Apoplast</location>
    </subcellularLocation>
</comment>
<dbReference type="GO" id="GO:0004553">
    <property type="term" value="F:hydrolase activity, hydrolyzing O-glycosyl compounds"/>
    <property type="evidence" value="ECO:0007669"/>
    <property type="project" value="InterPro"/>
</dbReference>
<dbReference type="EC" id="2.4.1.207" evidence="7"/>
<evidence type="ECO:0000313" key="10">
    <source>
        <dbReference type="EMBL" id="KAH7302127.1"/>
    </source>
</evidence>
<comment type="function">
    <text evidence="7">Catalyzes xyloglucan endohydrolysis (XEH) and/or endotransglycosylation (XET). Cleaves and religates xyloglucan polymers, an essential constituent of the primary cell wall, and thereby participates in cell wall construction of growing tissues.</text>
</comment>
<evidence type="ECO:0000256" key="4">
    <source>
        <dbReference type="ARBA" id="ARBA00023180"/>
    </source>
</evidence>
<evidence type="ECO:0000256" key="8">
    <source>
        <dbReference type="SAM" id="MobiDB-lite"/>
    </source>
</evidence>
<dbReference type="Proteomes" id="UP000825935">
    <property type="component" value="Chromosome 23"/>
</dbReference>
<dbReference type="InterPro" id="IPR008263">
    <property type="entry name" value="GH16_AS"/>
</dbReference>
<dbReference type="GO" id="GO:0071555">
    <property type="term" value="P:cell wall organization"/>
    <property type="evidence" value="ECO:0007669"/>
    <property type="project" value="UniProtKB-KW"/>
</dbReference>
<sequence length="353" mass="39182">MSLRVHAFLTTLFLTLLGAARSEDLSSLFYTTSTADHVQFADDGQEINLALDQKNASGFQSYDAYLFGLFNMRIKLVSGDSAGTVTTYYFTSFGERHDELDFEFLGNVSGEPIILQTNVFSNGIGGREQRIFLWFDPTIDFHNYTLLWNPWQIVFLVDGVPIRVFPNIEKEEGVPYLHNQSMKVFATIWDGDSWATEGGRVKINWENAPFVASYRDFSADSCSETSTMSANDCATTKWWSQLAYQALDVGQLDKLKWIQSNMTVYNYCTDVGRYNVTPPECRYNAPISTGLVAPSSSPSTPTSLPLVASPSSTPGASSLGPSGPPSSTAYLARHVSQLTPFFLILSLIFMVIE</sequence>
<evidence type="ECO:0000256" key="5">
    <source>
        <dbReference type="ARBA" id="ARBA00023295"/>
    </source>
</evidence>
<keyword evidence="1 7" id="KW-0808">Transferase</keyword>
<dbReference type="OMA" id="PYLHNQS"/>
<keyword evidence="7" id="KW-0052">Apoplast</keyword>
<name>A0A8T2S2C3_CERRI</name>
<evidence type="ECO:0000256" key="7">
    <source>
        <dbReference type="RuleBase" id="RU361120"/>
    </source>
</evidence>
<dbReference type="InterPro" id="IPR013320">
    <property type="entry name" value="ConA-like_dom_sf"/>
</dbReference>
<dbReference type="Pfam" id="PF06955">
    <property type="entry name" value="XET_C"/>
    <property type="match status" value="1"/>
</dbReference>
<comment type="PTM">
    <text evidence="7">Contains at least one intrachain disulfide bond essential for its enzymatic activity.</text>
</comment>
<dbReference type="AlphaFoldDB" id="A0A8T2S2C3"/>
<feature type="domain" description="GH16" evidence="9">
    <location>
        <begin position="23"/>
        <end position="214"/>
    </location>
</feature>
<dbReference type="PROSITE" id="PS51762">
    <property type="entry name" value="GH16_2"/>
    <property type="match status" value="1"/>
</dbReference>
<evidence type="ECO:0000256" key="1">
    <source>
        <dbReference type="ARBA" id="ARBA00022679"/>
    </source>
</evidence>
<evidence type="ECO:0000256" key="6">
    <source>
        <dbReference type="PIRSR" id="PIRSR608264-1"/>
    </source>
</evidence>
<dbReference type="Gene3D" id="2.60.120.200">
    <property type="match status" value="1"/>
</dbReference>
<dbReference type="EMBL" id="CM035428">
    <property type="protein sequence ID" value="KAH7302127.1"/>
    <property type="molecule type" value="Genomic_DNA"/>
</dbReference>
<keyword evidence="7" id="KW-0964">Secreted</keyword>
<accession>A0A8T2S2C3</accession>
<keyword evidence="3" id="KW-1015">Disulfide bond</keyword>
<organism evidence="10 11">
    <name type="scientific">Ceratopteris richardii</name>
    <name type="common">Triangle waterfern</name>
    <dbReference type="NCBI Taxonomy" id="49495"/>
    <lineage>
        <taxon>Eukaryota</taxon>
        <taxon>Viridiplantae</taxon>
        <taxon>Streptophyta</taxon>
        <taxon>Embryophyta</taxon>
        <taxon>Tracheophyta</taxon>
        <taxon>Polypodiopsida</taxon>
        <taxon>Polypodiidae</taxon>
        <taxon>Polypodiales</taxon>
        <taxon>Pteridineae</taxon>
        <taxon>Pteridaceae</taxon>
        <taxon>Parkerioideae</taxon>
        <taxon>Ceratopteris</taxon>
    </lineage>
</organism>
<dbReference type="OrthoDB" id="4781at2759"/>
<proteinExistence type="inferred from homology"/>
<keyword evidence="5 7" id="KW-0326">Glycosidase</keyword>
<keyword evidence="11" id="KW-1185">Reference proteome</keyword>
<comment type="similarity">
    <text evidence="7">Belongs to the glycosyl hydrolase 16 family.</text>
</comment>
<evidence type="ECO:0000313" key="11">
    <source>
        <dbReference type="Proteomes" id="UP000825935"/>
    </source>
</evidence>
<dbReference type="InterPro" id="IPR000757">
    <property type="entry name" value="Beta-glucanase-like"/>
</dbReference>
<dbReference type="InterPro" id="IPR010713">
    <property type="entry name" value="XET_C"/>
</dbReference>
<dbReference type="GO" id="GO:0048046">
    <property type="term" value="C:apoplast"/>
    <property type="evidence" value="ECO:0007669"/>
    <property type="project" value="UniProtKB-SubCell"/>
</dbReference>
<reference evidence="10 11" key="1">
    <citation type="submission" date="2021-08" db="EMBL/GenBank/DDBJ databases">
        <title>WGS assembly of Ceratopteris richardii.</title>
        <authorList>
            <person name="Marchant D.B."/>
            <person name="Chen G."/>
            <person name="Jenkins J."/>
            <person name="Shu S."/>
            <person name="Leebens-Mack J."/>
            <person name="Grimwood J."/>
            <person name="Schmutz J."/>
            <person name="Soltis P."/>
            <person name="Soltis D."/>
            <person name="Chen Z.-H."/>
        </authorList>
    </citation>
    <scope>NUCLEOTIDE SEQUENCE [LARGE SCALE GENOMIC DNA]</scope>
    <source>
        <strain evidence="10">Whitten #5841</strain>
        <tissue evidence="10">Leaf</tissue>
    </source>
</reference>
<keyword evidence="2 7" id="KW-0378">Hydrolase</keyword>
<feature type="active site" description="Nucleophile" evidence="6">
    <location>
        <position position="99"/>
    </location>
</feature>
<dbReference type="PROSITE" id="PS01034">
    <property type="entry name" value="GH16_1"/>
    <property type="match status" value="1"/>
</dbReference>
<dbReference type="InterPro" id="IPR016455">
    <property type="entry name" value="XTH"/>
</dbReference>
<dbReference type="InterPro" id="IPR008264">
    <property type="entry name" value="Beta_glucanase"/>
</dbReference>
<keyword evidence="7" id="KW-0134">Cell wall</keyword>
<dbReference type="GO" id="GO:0010411">
    <property type="term" value="P:xyloglucan metabolic process"/>
    <property type="evidence" value="ECO:0007669"/>
    <property type="project" value="InterPro"/>
</dbReference>
<comment type="caution">
    <text evidence="10">The sequence shown here is derived from an EMBL/GenBank/DDBJ whole genome shotgun (WGS) entry which is preliminary data.</text>
</comment>
<keyword evidence="7" id="KW-0732">Signal</keyword>
<dbReference type="PANTHER" id="PTHR31062">
    <property type="entry name" value="XYLOGLUCAN ENDOTRANSGLUCOSYLASE/HYDROLASE PROTEIN 8-RELATED"/>
    <property type="match status" value="1"/>
</dbReference>
<dbReference type="GO" id="GO:0016762">
    <property type="term" value="F:xyloglucan:xyloglucosyl transferase activity"/>
    <property type="evidence" value="ECO:0007669"/>
    <property type="project" value="UniProtKB-EC"/>
</dbReference>
<dbReference type="GO" id="GO:0042546">
    <property type="term" value="P:cell wall biogenesis"/>
    <property type="evidence" value="ECO:0007669"/>
    <property type="project" value="InterPro"/>
</dbReference>
<dbReference type="PRINTS" id="PR00737">
    <property type="entry name" value="GLHYDRLASE16"/>
</dbReference>
<feature type="chain" id="PRO_5035960724" description="Xyloglucan endotransglucosylase/hydrolase" evidence="7">
    <location>
        <begin position="23"/>
        <end position="353"/>
    </location>
</feature>
<feature type="region of interest" description="Disordered" evidence="8">
    <location>
        <begin position="294"/>
        <end position="323"/>
    </location>
</feature>
<protein>
    <recommendedName>
        <fullName evidence="7">Xyloglucan endotransglucosylase/hydrolase</fullName>
        <ecNumber evidence="7">2.4.1.207</ecNumber>
    </recommendedName>
</protein>
<evidence type="ECO:0000256" key="2">
    <source>
        <dbReference type="ARBA" id="ARBA00022801"/>
    </source>
</evidence>
<dbReference type="FunFam" id="2.60.120.200:FF:000025">
    <property type="entry name" value="Xyloglucan endotransglucosylase/hydrolase"/>
    <property type="match status" value="1"/>
</dbReference>
<feature type="active site" description="Proton donor" evidence="6">
    <location>
        <position position="103"/>
    </location>
</feature>
<dbReference type="SUPFAM" id="SSF49899">
    <property type="entry name" value="Concanavalin A-like lectins/glucanases"/>
    <property type="match status" value="1"/>
</dbReference>
<evidence type="ECO:0000256" key="3">
    <source>
        <dbReference type="ARBA" id="ARBA00023157"/>
    </source>
</evidence>
<gene>
    <name evidence="10" type="ORF">KP509_23G057800</name>
</gene>
<evidence type="ECO:0000259" key="9">
    <source>
        <dbReference type="PROSITE" id="PS51762"/>
    </source>
</evidence>
<dbReference type="Pfam" id="PF00722">
    <property type="entry name" value="Glyco_hydro_16"/>
    <property type="match status" value="1"/>
</dbReference>
<keyword evidence="7" id="KW-0961">Cell wall biogenesis/degradation</keyword>
<feature type="signal peptide" evidence="7">
    <location>
        <begin position="1"/>
        <end position="22"/>
    </location>
</feature>
<keyword evidence="4" id="KW-0325">Glycoprotein</keyword>